<organism evidence="1 2">
    <name type="scientific">Pleurodeles waltl</name>
    <name type="common">Iberian ribbed newt</name>
    <dbReference type="NCBI Taxonomy" id="8319"/>
    <lineage>
        <taxon>Eukaryota</taxon>
        <taxon>Metazoa</taxon>
        <taxon>Chordata</taxon>
        <taxon>Craniata</taxon>
        <taxon>Vertebrata</taxon>
        <taxon>Euteleostomi</taxon>
        <taxon>Amphibia</taxon>
        <taxon>Batrachia</taxon>
        <taxon>Caudata</taxon>
        <taxon>Salamandroidea</taxon>
        <taxon>Salamandridae</taxon>
        <taxon>Pleurodelinae</taxon>
        <taxon>Pleurodeles</taxon>
    </lineage>
</organism>
<dbReference type="EMBL" id="JANPWB010000002">
    <property type="protein sequence ID" value="KAJ1206085.1"/>
    <property type="molecule type" value="Genomic_DNA"/>
</dbReference>
<evidence type="ECO:0000313" key="2">
    <source>
        <dbReference type="Proteomes" id="UP001066276"/>
    </source>
</evidence>
<accession>A0AAV7W178</accession>
<name>A0AAV7W178_PLEWA</name>
<gene>
    <name evidence="1" type="ORF">NDU88_001495</name>
</gene>
<dbReference type="AlphaFoldDB" id="A0AAV7W178"/>
<reference evidence="1" key="1">
    <citation type="journal article" date="2022" name="bioRxiv">
        <title>Sequencing and chromosome-scale assembly of the giantPleurodeles waltlgenome.</title>
        <authorList>
            <person name="Brown T."/>
            <person name="Elewa A."/>
            <person name="Iarovenko S."/>
            <person name="Subramanian E."/>
            <person name="Araus A.J."/>
            <person name="Petzold A."/>
            <person name="Susuki M."/>
            <person name="Suzuki K.-i.T."/>
            <person name="Hayashi T."/>
            <person name="Toyoda A."/>
            <person name="Oliveira C."/>
            <person name="Osipova E."/>
            <person name="Leigh N.D."/>
            <person name="Simon A."/>
            <person name="Yun M.H."/>
        </authorList>
    </citation>
    <scope>NUCLEOTIDE SEQUENCE</scope>
    <source>
        <strain evidence="1">20211129_DDA</strain>
        <tissue evidence="1">Liver</tissue>
    </source>
</reference>
<protein>
    <submittedName>
        <fullName evidence="1">Uncharacterized protein</fullName>
    </submittedName>
</protein>
<keyword evidence="2" id="KW-1185">Reference proteome</keyword>
<dbReference type="Proteomes" id="UP001066276">
    <property type="component" value="Chromosome 1_2"/>
</dbReference>
<sequence>MGGWALQRQQRALRNPVDRAATAWVQRERNTAVTPEELRCLGSHGGEGECGWPRWMACEWAWPDADQISSQLSHAEEVQSAVTCQRSRGQ</sequence>
<proteinExistence type="predicted"/>
<evidence type="ECO:0000313" key="1">
    <source>
        <dbReference type="EMBL" id="KAJ1206085.1"/>
    </source>
</evidence>
<comment type="caution">
    <text evidence="1">The sequence shown here is derived from an EMBL/GenBank/DDBJ whole genome shotgun (WGS) entry which is preliminary data.</text>
</comment>